<keyword evidence="4" id="KW-1185">Reference proteome</keyword>
<evidence type="ECO:0000256" key="2">
    <source>
        <dbReference type="SAM" id="SignalP"/>
    </source>
</evidence>
<dbReference type="EMBL" id="OU892278">
    <property type="protein sequence ID" value="CAG9764207.1"/>
    <property type="molecule type" value="Genomic_DNA"/>
</dbReference>
<organism evidence="3 4">
    <name type="scientific">Ceutorhynchus assimilis</name>
    <name type="common">cabbage seed weevil</name>
    <dbReference type="NCBI Taxonomy" id="467358"/>
    <lineage>
        <taxon>Eukaryota</taxon>
        <taxon>Metazoa</taxon>
        <taxon>Ecdysozoa</taxon>
        <taxon>Arthropoda</taxon>
        <taxon>Hexapoda</taxon>
        <taxon>Insecta</taxon>
        <taxon>Pterygota</taxon>
        <taxon>Neoptera</taxon>
        <taxon>Endopterygota</taxon>
        <taxon>Coleoptera</taxon>
        <taxon>Polyphaga</taxon>
        <taxon>Cucujiformia</taxon>
        <taxon>Curculionidae</taxon>
        <taxon>Ceutorhynchinae</taxon>
        <taxon>Ceutorhynchus</taxon>
    </lineage>
</organism>
<reference evidence="3" key="1">
    <citation type="submission" date="2022-01" db="EMBL/GenBank/DDBJ databases">
        <authorList>
            <person name="King R."/>
        </authorList>
    </citation>
    <scope>NUCLEOTIDE SEQUENCE</scope>
</reference>
<evidence type="ECO:0000313" key="3">
    <source>
        <dbReference type="EMBL" id="CAG9764207.1"/>
    </source>
</evidence>
<feature type="region of interest" description="Disordered" evidence="1">
    <location>
        <begin position="51"/>
        <end position="71"/>
    </location>
</feature>
<keyword evidence="2" id="KW-0732">Signal</keyword>
<evidence type="ECO:0000313" key="4">
    <source>
        <dbReference type="Proteomes" id="UP001152799"/>
    </source>
</evidence>
<feature type="signal peptide" evidence="2">
    <location>
        <begin position="1"/>
        <end position="21"/>
    </location>
</feature>
<dbReference type="AlphaFoldDB" id="A0A9N9MKN1"/>
<proteinExistence type="predicted"/>
<accession>A0A9N9MKN1</accession>
<evidence type="ECO:0000256" key="1">
    <source>
        <dbReference type="SAM" id="MobiDB-lite"/>
    </source>
</evidence>
<dbReference type="Proteomes" id="UP001152799">
    <property type="component" value="Chromosome 2"/>
</dbReference>
<sequence length="133" mass="15373">MTYRSFLAICTLFSIILLSSSLPISLIQYSDGKYSQVVSDPLKRTQRDVFPDTTDRVTEDSTDASENPEATTKIEVSSDLLKLFHRSRRSNNEFPKYDSDDYYYENQDYAGYDRRGYAVGYADKNDDFPTVVW</sequence>
<name>A0A9N9MKN1_9CUCU</name>
<feature type="chain" id="PRO_5040494616" evidence="2">
    <location>
        <begin position="22"/>
        <end position="133"/>
    </location>
</feature>
<protein>
    <submittedName>
        <fullName evidence="3">Uncharacterized protein</fullName>
    </submittedName>
</protein>
<gene>
    <name evidence="3" type="ORF">CEUTPL_LOCUS4851</name>
</gene>